<dbReference type="AlphaFoldDB" id="A0A060LXC9"/>
<protein>
    <recommendedName>
        <fullName evidence="4">YlqD protein</fullName>
    </recommendedName>
</protein>
<dbReference type="OrthoDB" id="2375961at2"/>
<feature type="coiled-coil region" evidence="1">
    <location>
        <begin position="22"/>
        <end position="49"/>
    </location>
</feature>
<dbReference type="Pfam" id="PF11068">
    <property type="entry name" value="YlqD"/>
    <property type="match status" value="1"/>
</dbReference>
<evidence type="ECO:0008006" key="4">
    <source>
        <dbReference type="Google" id="ProtNLM"/>
    </source>
</evidence>
<dbReference type="RefSeq" id="WP_038480814.1">
    <property type="nucleotide sequence ID" value="NZ_CP003923.1"/>
</dbReference>
<dbReference type="InterPro" id="IPR021297">
    <property type="entry name" value="YlqD"/>
</dbReference>
<reference evidence="2 3" key="1">
    <citation type="journal article" date="2014" name="Gene">
        <title>A comparative genomic analysis of the alkalitolerant soil bacterium Bacillus lehensis G1.</title>
        <authorList>
            <person name="Noor Y.M."/>
            <person name="Samsulrizal N.H."/>
            <person name="Jema'on N.A."/>
            <person name="Low K.O."/>
            <person name="Ramli A.N."/>
            <person name="Alias N.I."/>
            <person name="Damis S.I."/>
            <person name="Fuzi S.F."/>
            <person name="Isa M.N."/>
            <person name="Murad A.M."/>
            <person name="Raih M.F."/>
            <person name="Bakar F.D."/>
            <person name="Najimudin N."/>
            <person name="Mahadi N.M."/>
            <person name="Illias R.M."/>
        </authorList>
    </citation>
    <scope>NUCLEOTIDE SEQUENCE [LARGE SCALE GENOMIC DNA]</scope>
    <source>
        <strain evidence="2 3">G1</strain>
    </source>
</reference>
<dbReference type="STRING" id="1246626.BleG1_2279"/>
<dbReference type="Gene3D" id="6.10.140.1110">
    <property type="match status" value="1"/>
</dbReference>
<keyword evidence="3" id="KW-1185">Reference proteome</keyword>
<dbReference type="KEGG" id="ble:BleG1_2279"/>
<organism evidence="2 3">
    <name type="scientific">Shouchella lehensis G1</name>
    <dbReference type="NCBI Taxonomy" id="1246626"/>
    <lineage>
        <taxon>Bacteria</taxon>
        <taxon>Bacillati</taxon>
        <taxon>Bacillota</taxon>
        <taxon>Bacilli</taxon>
        <taxon>Bacillales</taxon>
        <taxon>Bacillaceae</taxon>
        <taxon>Shouchella</taxon>
    </lineage>
</organism>
<keyword evidence="1" id="KW-0175">Coiled coil</keyword>
<dbReference type="EMBL" id="CP003923">
    <property type="protein sequence ID" value="AIC94857.1"/>
    <property type="molecule type" value="Genomic_DNA"/>
</dbReference>
<dbReference type="PATRIC" id="fig|1246626.3.peg.2278"/>
<proteinExistence type="predicted"/>
<dbReference type="HOGENOM" id="CLU_135539_1_0_9"/>
<evidence type="ECO:0000256" key="1">
    <source>
        <dbReference type="SAM" id="Coils"/>
    </source>
</evidence>
<dbReference type="eggNOG" id="ENOG5032CV6">
    <property type="taxonomic scope" value="Bacteria"/>
</dbReference>
<gene>
    <name evidence="2" type="ORF">BleG1_2279</name>
</gene>
<dbReference type="Proteomes" id="UP000027142">
    <property type="component" value="Chromosome"/>
</dbReference>
<accession>A0A060LXC9</accession>
<name>A0A060LXC9_9BACI</name>
<evidence type="ECO:0000313" key="3">
    <source>
        <dbReference type="Proteomes" id="UP000027142"/>
    </source>
</evidence>
<sequence length="136" mass="16025">MKCIRKASVKHVLTSTKRAELTRSFEEEKVQLEREIKQLEFQYHHAQKKTPSQMVPSLKEKFDHEINRRQEKQQSLQFKMDQLNHLTEGSELFFEMTDVLIDVEVGSKWVSAENALTIVVKDGVVHEIRESENRET</sequence>
<evidence type="ECO:0000313" key="2">
    <source>
        <dbReference type="EMBL" id="AIC94857.1"/>
    </source>
</evidence>